<dbReference type="GO" id="GO:0016024">
    <property type="term" value="P:CDP-diacylglycerol biosynthetic process"/>
    <property type="evidence" value="ECO:0007669"/>
    <property type="project" value="UniProtKB-UniPathway"/>
</dbReference>
<dbReference type="SUPFAM" id="SSF69593">
    <property type="entry name" value="Glycerol-3-phosphate (1)-acyltransferase"/>
    <property type="match status" value="1"/>
</dbReference>
<keyword evidence="8" id="KW-0934">Plastid</keyword>
<keyword evidence="14" id="KW-0012">Acyltransferase</keyword>
<evidence type="ECO:0000313" key="18">
    <source>
        <dbReference type="EMBL" id="RXH71047.1"/>
    </source>
</evidence>
<comment type="similarity">
    <text evidence="4">Belongs to the GPAT/DAPAT family.</text>
</comment>
<evidence type="ECO:0000256" key="3">
    <source>
        <dbReference type="ARBA" id="ARBA00005189"/>
    </source>
</evidence>
<evidence type="ECO:0000313" key="19">
    <source>
        <dbReference type="Proteomes" id="UP000290289"/>
    </source>
</evidence>
<dbReference type="Pfam" id="PF01553">
    <property type="entry name" value="Acyltransferase"/>
    <property type="match status" value="1"/>
</dbReference>
<feature type="compositionally biased region" description="Polar residues" evidence="16">
    <location>
        <begin position="1"/>
        <end position="13"/>
    </location>
</feature>
<dbReference type="GO" id="GO:0006655">
    <property type="term" value="P:phosphatidylglycerol biosynthetic process"/>
    <property type="evidence" value="ECO:0007669"/>
    <property type="project" value="TreeGrafter"/>
</dbReference>
<evidence type="ECO:0000256" key="4">
    <source>
        <dbReference type="ARBA" id="ARBA00007937"/>
    </source>
</evidence>
<evidence type="ECO:0000256" key="12">
    <source>
        <dbReference type="ARBA" id="ARBA00023209"/>
    </source>
</evidence>
<keyword evidence="13" id="KW-1208">Phospholipid metabolism</keyword>
<dbReference type="AlphaFoldDB" id="A0A498HNQ7"/>
<sequence length="503" mass="55576">MFTLSATPSTTFLTPRVSPSSLSSSSPSAASCSSLSSSSRLCLVSVRRRSSASPCLFSSLKVSAMAELVKDTESLSLSPIQSAERTETDHSRTFLSATTEQGNVEKKVHVEVFLFMLREPIVVRHLLSVIRKETEAGRLPSTIASGMEELYQNYKNAILQSRNPKADETVLSNMTAVLDRVFLDIEDPFVFSPYHKAMRVPFDYYMFGQNYIRPLVDFRNSYVGNLSIFYEIEEKLQQGHNIFLISNHQTEADPAVIALLLESTNPHLAEKMTYIAGDRVVTDPLCKPFSMGRNLICVYSKKHMNDDPELADMKRKANTRSLKEMALLLRGGSQIVWIAPSGGRDRPDPATGEWYPAPFDAASLDNLRRLGEHSAAPGHIYPLALLCHNIMPPPAQVEKEIGEKRMISFHGTGLSVAPEITFSDITASCQNSEEAREVYAQALYDIVTEQYNVLKSAVHYEQGLNASTPNVSLSQPWKLNSSGNEAVSQGSVLGVYCTDEAGC</sequence>
<organism evidence="18 19">
    <name type="scientific">Malus domestica</name>
    <name type="common">Apple</name>
    <name type="synonym">Pyrus malus</name>
    <dbReference type="NCBI Taxonomy" id="3750"/>
    <lineage>
        <taxon>Eukaryota</taxon>
        <taxon>Viridiplantae</taxon>
        <taxon>Streptophyta</taxon>
        <taxon>Embryophyta</taxon>
        <taxon>Tracheophyta</taxon>
        <taxon>Spermatophyta</taxon>
        <taxon>Magnoliopsida</taxon>
        <taxon>eudicotyledons</taxon>
        <taxon>Gunneridae</taxon>
        <taxon>Pentapetalae</taxon>
        <taxon>rosids</taxon>
        <taxon>fabids</taxon>
        <taxon>Rosales</taxon>
        <taxon>Rosaceae</taxon>
        <taxon>Amygdaloideae</taxon>
        <taxon>Maleae</taxon>
        <taxon>Malus</taxon>
    </lineage>
</organism>
<dbReference type="Pfam" id="PF14829">
    <property type="entry name" value="GPAT_N"/>
    <property type="match status" value="1"/>
</dbReference>
<dbReference type="PANTHER" id="PTHR35695:SF1">
    <property type="entry name" value="GLYCEROL-3-PHOSPHATE ACYLTRANSFERASE, CHLOROPLASTIC"/>
    <property type="match status" value="1"/>
</dbReference>
<evidence type="ECO:0000256" key="14">
    <source>
        <dbReference type="ARBA" id="ARBA00023315"/>
    </source>
</evidence>
<comment type="pathway">
    <text evidence="2">Phospholipid metabolism; CDP-diacylglycerol biosynthesis; CDP-diacylglycerol from sn-glycerol 3-phosphate: step 1/3.</text>
</comment>
<feature type="compositionally biased region" description="Low complexity" evidence="16">
    <location>
        <begin position="16"/>
        <end position="34"/>
    </location>
</feature>
<dbReference type="SMART" id="SM00563">
    <property type="entry name" value="PlsC"/>
    <property type="match status" value="1"/>
</dbReference>
<evidence type="ECO:0000256" key="13">
    <source>
        <dbReference type="ARBA" id="ARBA00023264"/>
    </source>
</evidence>
<keyword evidence="10" id="KW-0809">Transit peptide</keyword>
<evidence type="ECO:0000256" key="6">
    <source>
        <dbReference type="ARBA" id="ARBA00022516"/>
    </source>
</evidence>
<evidence type="ECO:0000256" key="8">
    <source>
        <dbReference type="ARBA" id="ARBA00022640"/>
    </source>
</evidence>
<dbReference type="CDD" id="cd07985">
    <property type="entry name" value="LPLAT_GPAT"/>
    <property type="match status" value="1"/>
</dbReference>
<reference evidence="18 19" key="1">
    <citation type="submission" date="2018-10" db="EMBL/GenBank/DDBJ databases">
        <title>A high-quality apple genome assembly.</title>
        <authorList>
            <person name="Hu J."/>
        </authorList>
    </citation>
    <scope>NUCLEOTIDE SEQUENCE [LARGE SCALE GENOMIC DNA]</scope>
    <source>
        <strain evidence="19">cv. HFTH1</strain>
        <tissue evidence="18">Young leaf</tissue>
    </source>
</reference>
<feature type="domain" description="Phospholipid/glycerol acyltransferase" evidence="17">
    <location>
        <begin position="242"/>
        <end position="388"/>
    </location>
</feature>
<dbReference type="InterPro" id="IPR016222">
    <property type="entry name" value="G3P_O-acylTrfase_chlp"/>
</dbReference>
<gene>
    <name evidence="18" type="ORF">DVH24_015669</name>
</gene>
<keyword evidence="9" id="KW-0808">Transferase</keyword>
<dbReference type="UniPathway" id="UPA00557">
    <property type="reaction ID" value="UER00612"/>
</dbReference>
<comment type="pathway">
    <text evidence="3">Lipid metabolism.</text>
</comment>
<feature type="short sequence motif" description="HXXXXD motif" evidence="15">
    <location>
        <begin position="248"/>
        <end position="253"/>
    </location>
</feature>
<dbReference type="InterPro" id="IPR038114">
    <property type="entry name" value="GPAT_N_sf"/>
</dbReference>
<name>A0A498HNQ7_MALDO</name>
<dbReference type="Gene3D" id="1.10.1200.50">
    <property type="entry name" value="Glycerol-3-phosphate acyltransferase, alpha helical bundle, N-terminal"/>
    <property type="match status" value="1"/>
</dbReference>
<evidence type="ECO:0000256" key="2">
    <source>
        <dbReference type="ARBA" id="ARBA00004765"/>
    </source>
</evidence>
<dbReference type="GO" id="GO:0009570">
    <property type="term" value="C:chloroplast stroma"/>
    <property type="evidence" value="ECO:0007669"/>
    <property type="project" value="UniProtKB-SubCell"/>
</dbReference>
<evidence type="ECO:0000256" key="11">
    <source>
        <dbReference type="ARBA" id="ARBA00023098"/>
    </source>
</evidence>
<evidence type="ECO:0000256" key="10">
    <source>
        <dbReference type="ARBA" id="ARBA00022946"/>
    </source>
</evidence>
<dbReference type="EC" id="2.3.1.15" evidence="5"/>
<dbReference type="Gene3D" id="3.40.1130.10">
    <property type="entry name" value="Glycerol-3-phosphate (1)-acyltransferase"/>
    <property type="match status" value="1"/>
</dbReference>
<evidence type="ECO:0000259" key="17">
    <source>
        <dbReference type="SMART" id="SM00563"/>
    </source>
</evidence>
<dbReference type="InterPro" id="IPR002123">
    <property type="entry name" value="Plipid/glycerol_acylTrfase"/>
</dbReference>
<evidence type="ECO:0000256" key="9">
    <source>
        <dbReference type="ARBA" id="ARBA00022679"/>
    </source>
</evidence>
<comment type="subcellular location">
    <subcellularLocation>
        <location evidence="1">Plastid</location>
        <location evidence="1">Chloroplast stroma</location>
    </subcellularLocation>
</comment>
<keyword evidence="12" id="KW-0594">Phospholipid biosynthesis</keyword>
<evidence type="ECO:0000256" key="7">
    <source>
        <dbReference type="ARBA" id="ARBA00022528"/>
    </source>
</evidence>
<keyword evidence="6" id="KW-0444">Lipid biosynthesis</keyword>
<dbReference type="STRING" id="3750.A0A498HNQ7"/>
<accession>A0A498HNQ7</accession>
<keyword evidence="11" id="KW-0443">Lipid metabolism</keyword>
<dbReference type="GO" id="GO:0004366">
    <property type="term" value="F:glycerol-3-phosphate O-acyltransferase activity"/>
    <property type="evidence" value="ECO:0007669"/>
    <property type="project" value="UniProtKB-EC"/>
</dbReference>
<dbReference type="InterPro" id="IPR023083">
    <property type="entry name" value="G3P_O-acylTrfase_N"/>
</dbReference>
<proteinExistence type="inferred from homology"/>
<feature type="region of interest" description="Disordered" evidence="16">
    <location>
        <begin position="1"/>
        <end position="34"/>
    </location>
</feature>
<evidence type="ECO:0000256" key="5">
    <source>
        <dbReference type="ARBA" id="ARBA00013113"/>
    </source>
</evidence>
<dbReference type="PANTHER" id="PTHR35695">
    <property type="entry name" value="GLYCEROL-3-PHOSPHATE ACYLTRANSFERASE, CHLOROPLASTIC"/>
    <property type="match status" value="1"/>
</dbReference>
<keyword evidence="7" id="KW-0150">Chloroplast</keyword>
<comment type="caution">
    <text evidence="18">The sequence shown here is derived from an EMBL/GenBank/DDBJ whole genome shotgun (WGS) entry which is preliminary data.</text>
</comment>
<evidence type="ECO:0000256" key="16">
    <source>
        <dbReference type="SAM" id="MobiDB-lite"/>
    </source>
</evidence>
<protein>
    <recommendedName>
        <fullName evidence="5">glycerol-3-phosphate 1-O-acyltransferase</fullName>
        <ecNumber evidence="5">2.3.1.15</ecNumber>
    </recommendedName>
</protein>
<evidence type="ECO:0000256" key="1">
    <source>
        <dbReference type="ARBA" id="ARBA00004470"/>
    </source>
</evidence>
<evidence type="ECO:0000256" key="15">
    <source>
        <dbReference type="PIRSR" id="PIRSR000431-2"/>
    </source>
</evidence>
<keyword evidence="19" id="KW-1185">Reference proteome</keyword>
<dbReference type="EMBL" id="RDQH01000342">
    <property type="protein sequence ID" value="RXH71047.1"/>
    <property type="molecule type" value="Genomic_DNA"/>
</dbReference>
<dbReference type="Proteomes" id="UP000290289">
    <property type="component" value="Chromosome 16"/>
</dbReference>
<dbReference type="PIRSF" id="PIRSF000431">
    <property type="entry name" value="Glycerol-3-P_O-acyltransfrase"/>
    <property type="match status" value="1"/>
</dbReference>